<dbReference type="PANTHER" id="PTHR32331">
    <property type="entry name" value="UPF0313 PROTEIN YGIQ"/>
    <property type="match status" value="1"/>
</dbReference>
<dbReference type="InterPro" id="IPR013704">
    <property type="entry name" value="UPF0313_N"/>
</dbReference>
<keyword evidence="5 6" id="KW-0411">Iron-sulfur</keyword>
<feature type="binding site" evidence="6">
    <location>
        <position position="322"/>
    </location>
    <ligand>
        <name>[4Fe-4S] cluster</name>
        <dbReference type="ChEBI" id="CHEBI:49883"/>
        <note>4Fe-4S-S-AdoMet</note>
    </ligand>
</feature>
<dbReference type="InterPro" id="IPR020612">
    <property type="entry name" value="Methylthiotransferase_CS"/>
</dbReference>
<name>A0A9D2ZTD3_9BACT</name>
<sequence>MKQHKISDWLPTTKREVEMRGWQEVDIIIFAGDAYVDHPSFGCAVIGRVLEAEGYKVAIVPQPGWKDDLRDFKKLGRPRLFCGVTAGCMDSMVNRYTANRRLRSDDAYTPDARPDKRPDNAGVTYCRCIRQALGDVPIVMGGIEASMRRLTHYDYWQDRLRESIAIESRADLLVYGMGEKAMVEIARRLDAGEDIRTLTDIPQTVYVRGKDDFAGTAVGDIVLHTHEECLRDRRAQADNFRHIEEESNKMEASRIIQAAGDAVVVVNPPYPPMTQAEIDHTFDLPYTRMPHPKYRGKRIPAYEMIRHSVNIHRGCFGGCAFCTISAHQGKFIVSRSKESILREVKAVTEMEDFKGYISDLGGPSANMYGMGGRDKQKCRRCKRPSCVHPAICPNLAVDHSALLDVYHAVEAVPGVKRFFVGSGVRYDLLLHDNKDARMDKAAADYTRELITRHVSGRLKVAPEHTSDRVLGIMRKPPFRQFLQFKKIFDRINAEHGLRQQLIPYFISSHPGCTEEDMAELAAITRSLNFHLEQVQDFTPTPMTVSTEIYYTGYHPYTLEKVYTARTREEKLAQRMFFFWYEREQRSRIIAELRKMRRGDLIDKLYGKGTK</sequence>
<dbReference type="PROSITE" id="PS51918">
    <property type="entry name" value="RADICAL_SAM"/>
    <property type="match status" value="1"/>
</dbReference>
<dbReference type="Gene3D" id="3.80.30.20">
    <property type="entry name" value="tm_1862 like domain"/>
    <property type="match status" value="1"/>
</dbReference>
<reference evidence="8" key="2">
    <citation type="submission" date="2021-04" db="EMBL/GenBank/DDBJ databases">
        <authorList>
            <person name="Gilroy R."/>
        </authorList>
    </citation>
    <scope>NUCLEOTIDE SEQUENCE</scope>
    <source>
        <strain evidence="8">MalCec1-1739</strain>
    </source>
</reference>
<keyword evidence="2 6" id="KW-0949">S-adenosyl-L-methionine</keyword>
<dbReference type="GO" id="GO:0051539">
    <property type="term" value="F:4 iron, 4 sulfur cluster binding"/>
    <property type="evidence" value="ECO:0007669"/>
    <property type="project" value="UniProtKB-KW"/>
</dbReference>
<dbReference type="SUPFAM" id="SSF102114">
    <property type="entry name" value="Radical SAM enzymes"/>
    <property type="match status" value="1"/>
</dbReference>
<feature type="binding site" evidence="6">
    <location>
        <position position="315"/>
    </location>
    <ligand>
        <name>[4Fe-4S] cluster</name>
        <dbReference type="ChEBI" id="CHEBI:49883"/>
        <note>4Fe-4S-S-AdoMet</note>
    </ligand>
</feature>
<dbReference type="PROSITE" id="PS01278">
    <property type="entry name" value="MTTASE_RADICAL"/>
    <property type="match status" value="1"/>
</dbReference>
<evidence type="ECO:0000313" key="9">
    <source>
        <dbReference type="Proteomes" id="UP000787625"/>
    </source>
</evidence>
<keyword evidence="1 6" id="KW-0004">4Fe-4S</keyword>
<dbReference type="InterPro" id="IPR023404">
    <property type="entry name" value="rSAM_horseshoe"/>
</dbReference>
<dbReference type="SFLD" id="SFLDG01069">
    <property type="entry name" value="UPF0313"/>
    <property type="match status" value="1"/>
</dbReference>
<evidence type="ECO:0000259" key="7">
    <source>
        <dbReference type="PROSITE" id="PS51918"/>
    </source>
</evidence>
<evidence type="ECO:0000256" key="1">
    <source>
        <dbReference type="ARBA" id="ARBA00022485"/>
    </source>
</evidence>
<dbReference type="Pfam" id="PF08497">
    <property type="entry name" value="Radical_SAM_N"/>
    <property type="match status" value="1"/>
</dbReference>
<dbReference type="EMBL" id="DWUP01000009">
    <property type="protein sequence ID" value="HJD52175.1"/>
    <property type="molecule type" value="Genomic_DNA"/>
</dbReference>
<evidence type="ECO:0000256" key="4">
    <source>
        <dbReference type="ARBA" id="ARBA00023004"/>
    </source>
</evidence>
<dbReference type="GO" id="GO:0003824">
    <property type="term" value="F:catalytic activity"/>
    <property type="evidence" value="ECO:0007669"/>
    <property type="project" value="InterPro"/>
</dbReference>
<evidence type="ECO:0000256" key="5">
    <source>
        <dbReference type="ARBA" id="ARBA00023014"/>
    </source>
</evidence>
<evidence type="ECO:0000256" key="2">
    <source>
        <dbReference type="ARBA" id="ARBA00022691"/>
    </source>
</evidence>
<evidence type="ECO:0000256" key="3">
    <source>
        <dbReference type="ARBA" id="ARBA00022723"/>
    </source>
</evidence>
<gene>
    <name evidence="8" type="ORF">IAA93_00385</name>
</gene>
<dbReference type="SFLD" id="SFLDS00029">
    <property type="entry name" value="Radical_SAM"/>
    <property type="match status" value="1"/>
</dbReference>
<evidence type="ECO:0000313" key="8">
    <source>
        <dbReference type="EMBL" id="HJD52175.1"/>
    </source>
</evidence>
<dbReference type="HAMAP" id="MF_01251">
    <property type="entry name" value="UPF0313"/>
    <property type="match status" value="1"/>
</dbReference>
<keyword evidence="4 6" id="KW-0408">Iron</keyword>
<comment type="similarity">
    <text evidence="6">Belongs to the UPF0313 family.</text>
</comment>
<dbReference type="GO" id="GO:0005506">
    <property type="term" value="F:iron ion binding"/>
    <property type="evidence" value="ECO:0007669"/>
    <property type="project" value="UniProtKB-UniRule"/>
</dbReference>
<keyword evidence="3 6" id="KW-0479">Metal-binding</keyword>
<feature type="binding site" evidence="6">
    <location>
        <position position="319"/>
    </location>
    <ligand>
        <name>[4Fe-4S] cluster</name>
        <dbReference type="ChEBI" id="CHEBI:49883"/>
        <note>4Fe-4S-S-AdoMet</note>
    </ligand>
</feature>
<proteinExistence type="inferred from homology"/>
<feature type="domain" description="Radical SAM core" evidence="7">
    <location>
        <begin position="301"/>
        <end position="581"/>
    </location>
</feature>
<evidence type="ECO:0000256" key="6">
    <source>
        <dbReference type="HAMAP-Rule" id="MF_01251"/>
    </source>
</evidence>
<dbReference type="SMART" id="SM00729">
    <property type="entry name" value="Elp3"/>
    <property type="match status" value="1"/>
</dbReference>
<dbReference type="Proteomes" id="UP000787625">
    <property type="component" value="Unassembled WGS sequence"/>
</dbReference>
<organism evidence="8 9">
    <name type="scientific">Candidatus Avibacteroides avistercoris</name>
    <dbReference type="NCBI Taxonomy" id="2840690"/>
    <lineage>
        <taxon>Bacteria</taxon>
        <taxon>Pseudomonadati</taxon>
        <taxon>Bacteroidota</taxon>
        <taxon>Bacteroidia</taxon>
        <taxon>Bacteroidales</taxon>
        <taxon>Bacteroidaceae</taxon>
        <taxon>Bacteroidaceae incertae sedis</taxon>
        <taxon>Candidatus Avibacteroides</taxon>
    </lineage>
</organism>
<dbReference type="InterPro" id="IPR006638">
    <property type="entry name" value="Elp3/MiaA/NifB-like_rSAM"/>
</dbReference>
<comment type="cofactor">
    <cofactor evidence="6">
        <name>[4Fe-4S] cluster</name>
        <dbReference type="ChEBI" id="CHEBI:49883"/>
    </cofactor>
    <text evidence="6">Binds 1 [4Fe-4S] cluster. The cluster is coordinated with 3 cysteines and an exchangeable S-adenosyl-L-methionine.</text>
</comment>
<reference evidence="8" key="1">
    <citation type="journal article" date="2021" name="PeerJ">
        <title>Extensive microbial diversity within the chicken gut microbiome revealed by metagenomics and culture.</title>
        <authorList>
            <person name="Gilroy R."/>
            <person name="Ravi A."/>
            <person name="Getino M."/>
            <person name="Pursley I."/>
            <person name="Horton D.L."/>
            <person name="Alikhan N.F."/>
            <person name="Baker D."/>
            <person name="Gharbi K."/>
            <person name="Hall N."/>
            <person name="Watson M."/>
            <person name="Adriaenssens E.M."/>
            <person name="Foster-Nyarko E."/>
            <person name="Jarju S."/>
            <person name="Secka A."/>
            <person name="Antonio M."/>
            <person name="Oren A."/>
            <person name="Chaudhuri R.R."/>
            <person name="La Ragione R."/>
            <person name="Hildebrand F."/>
            <person name="Pallen M.J."/>
        </authorList>
    </citation>
    <scope>NUCLEOTIDE SEQUENCE</scope>
    <source>
        <strain evidence="8">MalCec1-1739</strain>
    </source>
</reference>
<dbReference type="AlphaFoldDB" id="A0A9D2ZTD3"/>
<dbReference type="SFLD" id="SFLDG01082">
    <property type="entry name" value="B12-binding_domain_containing"/>
    <property type="match status" value="1"/>
</dbReference>
<comment type="caution">
    <text evidence="8">The sequence shown here is derived from an EMBL/GenBank/DDBJ whole genome shotgun (WGS) entry which is preliminary data.</text>
</comment>
<dbReference type="InterPro" id="IPR022946">
    <property type="entry name" value="UPF0313"/>
</dbReference>
<accession>A0A9D2ZTD3</accession>
<dbReference type="InterPro" id="IPR007197">
    <property type="entry name" value="rSAM"/>
</dbReference>
<protein>
    <submittedName>
        <fullName evidence="8">YgiQ family radical SAM protein</fullName>
    </submittedName>
</protein>
<dbReference type="InterPro" id="IPR058240">
    <property type="entry name" value="rSAM_sf"/>
</dbReference>
<dbReference type="PANTHER" id="PTHR32331:SF0">
    <property type="entry name" value="UPF0313 PROTEIN YGIQ"/>
    <property type="match status" value="1"/>
</dbReference>
<dbReference type="NCBIfam" id="TIGR03904">
    <property type="entry name" value="SAM_YgiQ"/>
    <property type="match status" value="1"/>
</dbReference>
<dbReference type="InterPro" id="IPR024560">
    <property type="entry name" value="UPF0313_C"/>
</dbReference>
<dbReference type="Pfam" id="PF11842">
    <property type="entry name" value="DUF3362"/>
    <property type="match status" value="1"/>
</dbReference>